<evidence type="ECO:0000256" key="8">
    <source>
        <dbReference type="SAM" id="Phobius"/>
    </source>
</evidence>
<evidence type="ECO:0000256" key="2">
    <source>
        <dbReference type="ARBA" id="ARBA00022475"/>
    </source>
</evidence>
<dbReference type="InterPro" id="IPR004681">
    <property type="entry name" value="TRAP_DctM"/>
</dbReference>
<dbReference type="OrthoDB" id="9790209at2"/>
<dbReference type="PIRSF" id="PIRSF006066">
    <property type="entry name" value="HI0050"/>
    <property type="match status" value="1"/>
</dbReference>
<feature type="transmembrane region" description="Helical" evidence="8">
    <location>
        <begin position="366"/>
        <end position="391"/>
    </location>
</feature>
<evidence type="ECO:0000256" key="7">
    <source>
        <dbReference type="RuleBase" id="RU369079"/>
    </source>
</evidence>
<name>A0A3M0M7C4_9RHOB</name>
<evidence type="ECO:0000256" key="3">
    <source>
        <dbReference type="ARBA" id="ARBA00022519"/>
    </source>
</evidence>
<comment type="subcellular location">
    <subcellularLocation>
        <location evidence="1 7">Cell inner membrane</location>
        <topology evidence="1 7">Multi-pass membrane protein</topology>
    </subcellularLocation>
</comment>
<dbReference type="Pfam" id="PF06808">
    <property type="entry name" value="DctM"/>
    <property type="match status" value="1"/>
</dbReference>
<dbReference type="PANTHER" id="PTHR33362:SF5">
    <property type="entry name" value="C4-DICARBOXYLATE TRAP TRANSPORTER LARGE PERMEASE PROTEIN DCTM"/>
    <property type="match status" value="1"/>
</dbReference>
<dbReference type="RefSeq" id="WP_122113605.1">
    <property type="nucleotide sequence ID" value="NZ_QOKZ01000007.1"/>
</dbReference>
<keyword evidence="6 8" id="KW-0472">Membrane</keyword>
<evidence type="ECO:0000256" key="5">
    <source>
        <dbReference type="ARBA" id="ARBA00022989"/>
    </source>
</evidence>
<dbReference type="AlphaFoldDB" id="A0A3M0M7C4"/>
<feature type="transmembrane region" description="Helical" evidence="8">
    <location>
        <begin position="182"/>
        <end position="204"/>
    </location>
</feature>
<organism evidence="10 11">
    <name type="scientific">Paracoccus alkanivorans</name>
    <dbReference type="NCBI Taxonomy" id="2116655"/>
    <lineage>
        <taxon>Bacteria</taxon>
        <taxon>Pseudomonadati</taxon>
        <taxon>Pseudomonadota</taxon>
        <taxon>Alphaproteobacteria</taxon>
        <taxon>Rhodobacterales</taxon>
        <taxon>Paracoccaceae</taxon>
        <taxon>Paracoccus</taxon>
    </lineage>
</organism>
<keyword evidence="5 8" id="KW-1133">Transmembrane helix</keyword>
<comment type="caution">
    <text evidence="10">The sequence shown here is derived from an EMBL/GenBank/DDBJ whole genome shotgun (WGS) entry which is preliminary data.</text>
</comment>
<evidence type="ECO:0000256" key="4">
    <source>
        <dbReference type="ARBA" id="ARBA00022692"/>
    </source>
</evidence>
<feature type="transmembrane region" description="Helical" evidence="8">
    <location>
        <begin position="67"/>
        <end position="85"/>
    </location>
</feature>
<protein>
    <submittedName>
        <fullName evidence="10">TRAP transporter large permease</fullName>
    </submittedName>
</protein>
<dbReference type="EMBL" id="QOKZ01000007">
    <property type="protein sequence ID" value="RMC33295.1"/>
    <property type="molecule type" value="Genomic_DNA"/>
</dbReference>
<keyword evidence="3 7" id="KW-0997">Cell inner membrane</keyword>
<evidence type="ECO:0000313" key="10">
    <source>
        <dbReference type="EMBL" id="RMC33295.1"/>
    </source>
</evidence>
<keyword evidence="2" id="KW-1003">Cell membrane</keyword>
<keyword evidence="7" id="KW-0813">Transport</keyword>
<reference evidence="10 11" key="1">
    <citation type="submission" date="2018-07" db="EMBL/GenBank/DDBJ databases">
        <authorList>
            <person name="Zhang Y."/>
            <person name="Wang L."/>
            <person name="Ma S."/>
        </authorList>
    </citation>
    <scope>NUCLEOTIDE SEQUENCE [LARGE SCALE GENOMIC DNA]</scope>
    <source>
        <strain evidence="10 11">4-2</strain>
    </source>
</reference>
<dbReference type="PANTHER" id="PTHR33362">
    <property type="entry name" value="SIALIC ACID TRAP TRANSPORTER PERMEASE PROTEIN SIAT-RELATED"/>
    <property type="match status" value="1"/>
</dbReference>
<sequence length="438" mass="45625">MSPAMLGLVGMIALFGMLALRLPVALAAGAIAIPGIAWLGIMSGETLSHSIAAIPGMMQDLLHPDRMAMVALFVLLGNIAFYAGISTRIYDAARIWLLHVPGGLAMASVLGCGGFASISGSSVGCASTMGRICVPEMLRHGCDPRLATSSVAVGGTLGSLIPPSVLFILYGLLTGESVAKLFIAGLLPGLLSLAGMLAVILWWVREEPGIAPRPAPAKESRAEATLALWPPAILLAIIIGGLFSGLLSPLTAAATCVGLALAIGVLYHRLSAEVLWIVFRDSAVQSVLLLLIVAAAALFLNFMEQTGVGLAIAEWARFSGLPVLTVVALVAVICLLLGMFVEPLGILVLTLPVMAPMMQSYGMDPIWFGVILVKLLEIALITPPVGLNVFVIGSVTRDVAVDQVFAGVARFLLVDMLVLLVLILFPVFSTLLPGLMAP</sequence>
<feature type="domain" description="TRAP C4-dicarboxylate transport system permease DctM subunit" evidence="9">
    <location>
        <begin position="12"/>
        <end position="426"/>
    </location>
</feature>
<comment type="function">
    <text evidence="7">Part of the tripartite ATP-independent periplasmic (TRAP) transport system.</text>
</comment>
<dbReference type="Proteomes" id="UP000273516">
    <property type="component" value="Unassembled WGS sequence"/>
</dbReference>
<evidence type="ECO:0000256" key="1">
    <source>
        <dbReference type="ARBA" id="ARBA00004429"/>
    </source>
</evidence>
<feature type="transmembrane region" description="Helical" evidence="8">
    <location>
        <begin position="225"/>
        <end position="244"/>
    </location>
</feature>
<feature type="transmembrane region" description="Helical" evidence="8">
    <location>
        <begin position="250"/>
        <end position="270"/>
    </location>
</feature>
<feature type="transmembrane region" description="Helical" evidence="8">
    <location>
        <begin position="323"/>
        <end position="354"/>
    </location>
</feature>
<dbReference type="GO" id="GO:0022857">
    <property type="term" value="F:transmembrane transporter activity"/>
    <property type="evidence" value="ECO:0007669"/>
    <property type="project" value="UniProtKB-UniRule"/>
</dbReference>
<dbReference type="GO" id="GO:0005886">
    <property type="term" value="C:plasma membrane"/>
    <property type="evidence" value="ECO:0007669"/>
    <property type="project" value="UniProtKB-SubCell"/>
</dbReference>
<keyword evidence="4 8" id="KW-0812">Transmembrane</keyword>
<keyword evidence="11" id="KW-1185">Reference proteome</keyword>
<evidence type="ECO:0000259" key="9">
    <source>
        <dbReference type="Pfam" id="PF06808"/>
    </source>
</evidence>
<feature type="transmembrane region" description="Helical" evidence="8">
    <location>
        <begin position="411"/>
        <end position="432"/>
    </location>
</feature>
<feature type="transmembrane region" description="Helical" evidence="8">
    <location>
        <begin position="105"/>
        <end position="126"/>
    </location>
</feature>
<evidence type="ECO:0000256" key="6">
    <source>
        <dbReference type="ARBA" id="ARBA00023136"/>
    </source>
</evidence>
<evidence type="ECO:0000313" key="11">
    <source>
        <dbReference type="Proteomes" id="UP000273516"/>
    </source>
</evidence>
<feature type="transmembrane region" description="Helical" evidence="8">
    <location>
        <begin position="282"/>
        <end position="303"/>
    </location>
</feature>
<gene>
    <name evidence="10" type="ORF">C9E81_17335</name>
</gene>
<proteinExistence type="predicted"/>
<feature type="transmembrane region" description="Helical" evidence="8">
    <location>
        <begin position="146"/>
        <end position="170"/>
    </location>
</feature>
<accession>A0A3M0M7C4</accession>
<dbReference type="InterPro" id="IPR010656">
    <property type="entry name" value="DctM"/>
</dbReference>